<reference evidence="1 2" key="1">
    <citation type="submission" date="2011-09" db="EMBL/GenBank/DDBJ databases">
        <title>The permanent draft genome of Caldithrix abyssi DSM 13497.</title>
        <authorList>
            <consortium name="US DOE Joint Genome Institute (JGI-PGF)"/>
            <person name="Lucas S."/>
            <person name="Han J."/>
            <person name="Lapidus A."/>
            <person name="Bruce D."/>
            <person name="Goodwin L."/>
            <person name="Pitluck S."/>
            <person name="Peters L."/>
            <person name="Kyrpides N."/>
            <person name="Mavromatis K."/>
            <person name="Ivanova N."/>
            <person name="Mikhailova N."/>
            <person name="Chertkov O."/>
            <person name="Detter J.C."/>
            <person name="Tapia R."/>
            <person name="Han C."/>
            <person name="Land M."/>
            <person name="Hauser L."/>
            <person name="Markowitz V."/>
            <person name="Cheng J.-F."/>
            <person name="Hugenholtz P."/>
            <person name="Woyke T."/>
            <person name="Wu D."/>
            <person name="Spring S."/>
            <person name="Brambilla E."/>
            <person name="Klenk H.-P."/>
            <person name="Eisen J.A."/>
        </authorList>
    </citation>
    <scope>NUCLEOTIDE SEQUENCE [LARGE SCALE GENOMIC DNA]</scope>
    <source>
        <strain evidence="1 2">DSM 13497</strain>
    </source>
</reference>
<dbReference type="HOGENOM" id="CLU_3248586_0_0_0"/>
<dbReference type="PaxDb" id="880073-Calab_0350"/>
<protein>
    <submittedName>
        <fullName evidence="1">Uncharacterized protein</fullName>
    </submittedName>
</protein>
<gene>
    <name evidence="1" type="ORF">Calab_0350</name>
</gene>
<evidence type="ECO:0000313" key="1">
    <source>
        <dbReference type="EMBL" id="EHO39996.1"/>
    </source>
</evidence>
<evidence type="ECO:0000313" key="2">
    <source>
        <dbReference type="Proteomes" id="UP000004671"/>
    </source>
</evidence>
<dbReference type="AlphaFoldDB" id="H1XQA9"/>
<sequence precursor="true">MLIFDIKFLRFFFLHFSKIIFALVTVSTPPNLQTMVSKNYCL</sequence>
<organism evidence="1 2">
    <name type="scientific">Caldithrix abyssi DSM 13497</name>
    <dbReference type="NCBI Taxonomy" id="880073"/>
    <lineage>
        <taxon>Bacteria</taxon>
        <taxon>Pseudomonadati</taxon>
        <taxon>Calditrichota</taxon>
        <taxon>Calditrichia</taxon>
        <taxon>Calditrichales</taxon>
        <taxon>Calditrichaceae</taxon>
        <taxon>Caldithrix</taxon>
    </lineage>
</organism>
<keyword evidence="2" id="KW-1185">Reference proteome</keyword>
<dbReference type="EMBL" id="CM001402">
    <property type="protein sequence ID" value="EHO39996.1"/>
    <property type="molecule type" value="Genomic_DNA"/>
</dbReference>
<dbReference type="Proteomes" id="UP000004671">
    <property type="component" value="Chromosome"/>
</dbReference>
<dbReference type="InParanoid" id="H1XQA9"/>
<name>H1XQA9_CALAY</name>
<accession>H1XQA9</accession>
<proteinExistence type="predicted"/>